<feature type="region of interest" description="Disordered" evidence="1">
    <location>
        <begin position="1"/>
        <end position="26"/>
    </location>
</feature>
<proteinExistence type="predicted"/>
<accession>T1JN79</accession>
<sequence length="85" mass="9809">MRKNLTNCGQERLPSMQKQKDRPPASQVVLPEETPFLDLNSIPHLYAFNEFDLGEDGVWTVYKLRTWIKDHLTSSSTLDGGFSRR</sequence>
<dbReference type="Proteomes" id="UP000014500">
    <property type="component" value="Unassembled WGS sequence"/>
</dbReference>
<organism evidence="2 3">
    <name type="scientific">Strigamia maritima</name>
    <name type="common">European centipede</name>
    <name type="synonym">Geophilus maritimus</name>
    <dbReference type="NCBI Taxonomy" id="126957"/>
    <lineage>
        <taxon>Eukaryota</taxon>
        <taxon>Metazoa</taxon>
        <taxon>Ecdysozoa</taxon>
        <taxon>Arthropoda</taxon>
        <taxon>Myriapoda</taxon>
        <taxon>Chilopoda</taxon>
        <taxon>Pleurostigmophora</taxon>
        <taxon>Geophilomorpha</taxon>
        <taxon>Linotaeniidae</taxon>
        <taxon>Strigamia</taxon>
    </lineage>
</organism>
<dbReference type="HOGENOM" id="CLU_2515511_0_0_1"/>
<reference evidence="2" key="2">
    <citation type="submission" date="2015-02" db="UniProtKB">
        <authorList>
            <consortium name="EnsemblMetazoa"/>
        </authorList>
    </citation>
    <scope>IDENTIFICATION</scope>
</reference>
<evidence type="ECO:0000256" key="1">
    <source>
        <dbReference type="SAM" id="MobiDB-lite"/>
    </source>
</evidence>
<reference evidence="3" key="1">
    <citation type="submission" date="2011-05" db="EMBL/GenBank/DDBJ databases">
        <authorList>
            <person name="Richards S.R."/>
            <person name="Qu J."/>
            <person name="Jiang H."/>
            <person name="Jhangiani S.N."/>
            <person name="Agravi P."/>
            <person name="Goodspeed R."/>
            <person name="Gross S."/>
            <person name="Mandapat C."/>
            <person name="Jackson L."/>
            <person name="Mathew T."/>
            <person name="Pu L."/>
            <person name="Thornton R."/>
            <person name="Saada N."/>
            <person name="Wilczek-Boney K.B."/>
            <person name="Lee S."/>
            <person name="Kovar C."/>
            <person name="Wu Y."/>
            <person name="Scherer S.E."/>
            <person name="Worley K.C."/>
            <person name="Muzny D.M."/>
            <person name="Gibbs R."/>
        </authorList>
    </citation>
    <scope>NUCLEOTIDE SEQUENCE</scope>
    <source>
        <strain evidence="3">Brora</strain>
    </source>
</reference>
<dbReference type="EnsemblMetazoa" id="SMAR015308-RA">
    <property type="protein sequence ID" value="SMAR015308-PA"/>
    <property type="gene ID" value="SMAR015308"/>
</dbReference>
<dbReference type="AlphaFoldDB" id="T1JN79"/>
<protein>
    <submittedName>
        <fullName evidence="2">Uncharacterized protein</fullName>
    </submittedName>
</protein>
<dbReference type="EMBL" id="JH431599">
    <property type="status" value="NOT_ANNOTATED_CDS"/>
    <property type="molecule type" value="Genomic_DNA"/>
</dbReference>
<keyword evidence="3" id="KW-1185">Reference proteome</keyword>
<name>T1JN79_STRMM</name>
<evidence type="ECO:0000313" key="2">
    <source>
        <dbReference type="EnsemblMetazoa" id="SMAR015308-PA"/>
    </source>
</evidence>
<evidence type="ECO:0000313" key="3">
    <source>
        <dbReference type="Proteomes" id="UP000014500"/>
    </source>
</evidence>